<reference evidence="1 2" key="1">
    <citation type="journal article" date="2019" name="ACS Chem. Biol.">
        <title>Identification and Mobilization of a Cryptic Antibiotic Biosynthesis Gene Locus from a Human-Pathogenic Nocardia Isolate.</title>
        <authorList>
            <person name="Herisse M."/>
            <person name="Ishida K."/>
            <person name="Porter J.L."/>
            <person name="Howden B."/>
            <person name="Hertweck C."/>
            <person name="Stinear T.P."/>
            <person name="Pidot S.J."/>
        </authorList>
    </citation>
    <scope>NUCLEOTIDE SEQUENCE [LARGE SCALE GENOMIC DNA]</scope>
    <source>
        <strain evidence="1 2">AUSMDU00012717</strain>
    </source>
</reference>
<dbReference type="PANTHER" id="PTHR43845">
    <property type="entry name" value="BLR5969 PROTEIN"/>
    <property type="match status" value="1"/>
</dbReference>
<dbReference type="Proteomes" id="UP000503540">
    <property type="component" value="Chromosome"/>
</dbReference>
<sequence>MTAATPRERWRLVRLRTCSALLALVYRTATARPVLWRLMVRTFRPSFARLAAAQAVAACRSAAVDVPAYRDFLARSGVRKAQRLRDFPETDKRNYAGAYDEESRCHNGRLHRAGVVVDESSGSTGKPFNWARGPRELASIYRNAAGYVEMVFPGERLFVINAYSMGAWATGTTTGAAMTRIAMVKNTGPDLAKIVDTLTHFGPGYDYIVAAYPPFLKHLRDRLDELEFPWDAYTIRGMVGGEPMTEALRDYLEQRFTLVRSGYGASDLSIGIGAETGFTVWLRKQLTHDEELRRELLGEHEQRLPMIFHYNPLDTYLETNANGELLCTITSPHCVQPKLRYNVGDEARLHTLPAVRQAIRRDPARWVRCRDAMGGDRMNLPLLFLFGRKDSTVSYMGANLYPQDIEYGLYQGNPHADRISRFCLSLEELPDLESRPVVNLELRDGLLDAAARDRLADSCRRGVLDHLAHVSRDFAESLREDPAAADLRVRLFAPGAGPFAAMTKLKNTYLVERP</sequence>
<dbReference type="KEGG" id="nah:F5544_19920"/>
<keyword evidence="2" id="KW-1185">Reference proteome</keyword>
<dbReference type="AlphaFoldDB" id="A0A6G9YF69"/>
<accession>A0A6G9YF69</accession>
<dbReference type="RefSeq" id="WP_167474609.1">
    <property type="nucleotide sequence ID" value="NZ_CP046172.1"/>
</dbReference>
<evidence type="ECO:0000313" key="2">
    <source>
        <dbReference type="Proteomes" id="UP000503540"/>
    </source>
</evidence>
<gene>
    <name evidence="1" type="ORF">F5544_19920</name>
</gene>
<proteinExistence type="predicted"/>
<name>A0A6G9YF69_9NOCA</name>
<dbReference type="PANTHER" id="PTHR43845:SF1">
    <property type="entry name" value="BLR5969 PROTEIN"/>
    <property type="match status" value="1"/>
</dbReference>
<dbReference type="SUPFAM" id="SSF56801">
    <property type="entry name" value="Acetyl-CoA synthetase-like"/>
    <property type="match status" value="1"/>
</dbReference>
<dbReference type="GO" id="GO:0016874">
    <property type="term" value="F:ligase activity"/>
    <property type="evidence" value="ECO:0007669"/>
    <property type="project" value="UniProtKB-KW"/>
</dbReference>
<evidence type="ECO:0000313" key="1">
    <source>
        <dbReference type="EMBL" id="QIS11852.1"/>
    </source>
</evidence>
<dbReference type="EMBL" id="CP046172">
    <property type="protein sequence ID" value="QIS11852.1"/>
    <property type="molecule type" value="Genomic_DNA"/>
</dbReference>
<protein>
    <submittedName>
        <fullName evidence="1">Phenylacetate--CoA ligase family protein</fullName>
    </submittedName>
</protein>
<organism evidence="1 2">
    <name type="scientific">Nocardia arthritidis</name>
    <dbReference type="NCBI Taxonomy" id="228602"/>
    <lineage>
        <taxon>Bacteria</taxon>
        <taxon>Bacillati</taxon>
        <taxon>Actinomycetota</taxon>
        <taxon>Actinomycetes</taxon>
        <taxon>Mycobacteriales</taxon>
        <taxon>Nocardiaceae</taxon>
        <taxon>Nocardia</taxon>
    </lineage>
</organism>
<dbReference type="Gene3D" id="3.40.50.12780">
    <property type="entry name" value="N-terminal domain of ligase-like"/>
    <property type="match status" value="1"/>
</dbReference>
<keyword evidence="1" id="KW-0436">Ligase</keyword>
<dbReference type="InterPro" id="IPR042099">
    <property type="entry name" value="ANL_N_sf"/>
</dbReference>